<gene>
    <name evidence="1" type="ORF">Pmar_PMAR025525</name>
</gene>
<name>C5LZA7_PERM5</name>
<evidence type="ECO:0000313" key="1">
    <source>
        <dbReference type="EMBL" id="EEQ97901.1"/>
    </source>
</evidence>
<protein>
    <submittedName>
        <fullName evidence="1">Uncharacterized protein</fullName>
    </submittedName>
</protein>
<keyword evidence="2" id="KW-1185">Reference proteome</keyword>
<dbReference type="EMBL" id="GG686856">
    <property type="protein sequence ID" value="EEQ97901.1"/>
    <property type="molecule type" value="Genomic_DNA"/>
</dbReference>
<proteinExistence type="predicted"/>
<evidence type="ECO:0000313" key="2">
    <source>
        <dbReference type="Proteomes" id="UP000007800"/>
    </source>
</evidence>
<dbReference type="Proteomes" id="UP000007800">
    <property type="component" value="Unassembled WGS sequence"/>
</dbReference>
<dbReference type="InParanoid" id="C5LZA7"/>
<dbReference type="AlphaFoldDB" id="C5LZA7"/>
<dbReference type="GeneID" id="9037715"/>
<reference evidence="1 2" key="1">
    <citation type="submission" date="2008-07" db="EMBL/GenBank/DDBJ databases">
        <authorList>
            <person name="El-Sayed N."/>
            <person name="Caler E."/>
            <person name="Inman J."/>
            <person name="Amedeo P."/>
            <person name="Hass B."/>
            <person name="Wortman J."/>
        </authorList>
    </citation>
    <scope>NUCLEOTIDE SEQUENCE [LARGE SCALE GENOMIC DNA]</scope>
    <source>
        <strain evidence="2">ATCC 50983 / TXsc</strain>
    </source>
</reference>
<sequence>MTIAAVVKVQRKETATNVVRRAQEGTGRVLATIAVATRPAPLDRVADMIGDVDREVTRRNREALAIPVRDWRSEETVYE</sequence>
<accession>C5LZA7</accession>
<organism evidence="2">
    <name type="scientific">Perkinsus marinus (strain ATCC 50983 / TXsc)</name>
    <dbReference type="NCBI Taxonomy" id="423536"/>
    <lineage>
        <taxon>Eukaryota</taxon>
        <taxon>Sar</taxon>
        <taxon>Alveolata</taxon>
        <taxon>Perkinsozoa</taxon>
        <taxon>Perkinsea</taxon>
        <taxon>Perkinsida</taxon>
        <taxon>Perkinsidae</taxon>
        <taxon>Perkinsus</taxon>
    </lineage>
</organism>
<dbReference type="RefSeq" id="XP_002765184.1">
    <property type="nucleotide sequence ID" value="XM_002765138.1"/>
</dbReference>